<evidence type="ECO:0000256" key="6">
    <source>
        <dbReference type="PIRSR" id="PIRSR602401-1"/>
    </source>
</evidence>
<comment type="cofactor">
    <cofactor evidence="1 6">
        <name>heme</name>
        <dbReference type="ChEBI" id="CHEBI:30413"/>
    </cofactor>
</comment>
<organism evidence="8 9">
    <name type="scientific">Rhizodiscina lignyota</name>
    <dbReference type="NCBI Taxonomy" id="1504668"/>
    <lineage>
        <taxon>Eukaryota</taxon>
        <taxon>Fungi</taxon>
        <taxon>Dikarya</taxon>
        <taxon>Ascomycota</taxon>
        <taxon>Pezizomycotina</taxon>
        <taxon>Dothideomycetes</taxon>
        <taxon>Pleosporomycetidae</taxon>
        <taxon>Aulographales</taxon>
        <taxon>Rhizodiscinaceae</taxon>
        <taxon>Rhizodiscina</taxon>
    </lineage>
</organism>
<keyword evidence="5 6" id="KW-0408">Iron</keyword>
<dbReference type="GO" id="GO:0005506">
    <property type="term" value="F:iron ion binding"/>
    <property type="evidence" value="ECO:0007669"/>
    <property type="project" value="InterPro"/>
</dbReference>
<gene>
    <name evidence="8" type="ORF">NA57DRAFT_62195</name>
</gene>
<evidence type="ECO:0000256" key="1">
    <source>
        <dbReference type="ARBA" id="ARBA00001971"/>
    </source>
</evidence>
<evidence type="ECO:0000256" key="7">
    <source>
        <dbReference type="SAM" id="Phobius"/>
    </source>
</evidence>
<dbReference type="GO" id="GO:0020037">
    <property type="term" value="F:heme binding"/>
    <property type="evidence" value="ECO:0007669"/>
    <property type="project" value="InterPro"/>
</dbReference>
<keyword evidence="9" id="KW-1185">Reference proteome</keyword>
<dbReference type="AlphaFoldDB" id="A0A9P4I2Y0"/>
<dbReference type="OrthoDB" id="1470350at2759"/>
<evidence type="ECO:0000256" key="5">
    <source>
        <dbReference type="ARBA" id="ARBA00023004"/>
    </source>
</evidence>
<protein>
    <submittedName>
        <fullName evidence="8">Cytochrome P450</fullName>
    </submittedName>
</protein>
<dbReference type="Pfam" id="PF00067">
    <property type="entry name" value="p450"/>
    <property type="match status" value="1"/>
</dbReference>
<feature type="transmembrane region" description="Helical" evidence="7">
    <location>
        <begin position="229"/>
        <end position="249"/>
    </location>
</feature>
<evidence type="ECO:0000256" key="2">
    <source>
        <dbReference type="ARBA" id="ARBA00010617"/>
    </source>
</evidence>
<evidence type="ECO:0000313" key="8">
    <source>
        <dbReference type="EMBL" id="KAF2092669.1"/>
    </source>
</evidence>
<dbReference type="InterPro" id="IPR001128">
    <property type="entry name" value="Cyt_P450"/>
</dbReference>
<name>A0A9P4I2Y0_9PEZI</name>
<dbReference type="Gene3D" id="1.10.630.10">
    <property type="entry name" value="Cytochrome P450"/>
    <property type="match status" value="1"/>
</dbReference>
<evidence type="ECO:0000256" key="3">
    <source>
        <dbReference type="ARBA" id="ARBA00022617"/>
    </source>
</evidence>
<keyword evidence="4 6" id="KW-0479">Metal-binding</keyword>
<accession>A0A9P4I2Y0</accession>
<feature type="transmembrane region" description="Helical" evidence="7">
    <location>
        <begin position="296"/>
        <end position="317"/>
    </location>
</feature>
<dbReference type="Proteomes" id="UP000799772">
    <property type="component" value="Unassembled WGS sequence"/>
</dbReference>
<dbReference type="PRINTS" id="PR00385">
    <property type="entry name" value="P450"/>
</dbReference>
<evidence type="ECO:0000256" key="4">
    <source>
        <dbReference type="ARBA" id="ARBA00022723"/>
    </source>
</evidence>
<dbReference type="CDD" id="cd11058">
    <property type="entry name" value="CYP60B-like"/>
    <property type="match status" value="1"/>
</dbReference>
<dbReference type="InterPro" id="IPR050121">
    <property type="entry name" value="Cytochrome_P450_monoxygenase"/>
</dbReference>
<dbReference type="PANTHER" id="PTHR24305:SF210">
    <property type="entry name" value="CYTOCHROME P450 MONOOXYGENASE ASQL-RELATED"/>
    <property type="match status" value="1"/>
</dbReference>
<dbReference type="PANTHER" id="PTHR24305">
    <property type="entry name" value="CYTOCHROME P450"/>
    <property type="match status" value="1"/>
</dbReference>
<sequence>MELTTTGALYAWIAGHDKWSVLFTLSSLWVIGIAWSAIYNVYFHPLRKYPGPKLSAAFSFPFLYSRLVCHDLHHVRRLHLEYGDVVRIGPDALSFVKPSAWKDIYDKTVGKAAIIRHRRMYNGWNIEPNMANANGPAHAKQRKVFAAAFSGLAVKEYEPMLQKHTQRLILKLADVAEEENIEAEMCQLYTRTTAHIMAELTGSRPTRKNTRRESIAEGVYHTMIISRRYLIFGWLYTYLVALPLLLLTYEMSNFSAEQVKNRREGGTDANIWRFAQKDAEGNIAMSQHEMNMNVELLLFAGAETTATLLSAVTFFLLQNKEAMRKLVKELDAAFANDGDLTLNSLVRVRYLTACLKESLRLHPPAPSNMLRMLPAGGAIICGEALPGGTEVSVAPYTAYRLPKYWTDPESFVPERWLGDPKYDSDAREICQPFSVGAQNCLGMVLAWHEARLILASVLLKFDFVLGEDSQEWATGQRASIVWDKKPFMATVKMRSAEIN</sequence>
<comment type="caution">
    <text evidence="8">The sequence shown here is derived from an EMBL/GenBank/DDBJ whole genome shotgun (WGS) entry which is preliminary data.</text>
</comment>
<reference evidence="8" key="1">
    <citation type="journal article" date="2020" name="Stud. Mycol.">
        <title>101 Dothideomycetes genomes: a test case for predicting lifestyles and emergence of pathogens.</title>
        <authorList>
            <person name="Haridas S."/>
            <person name="Albert R."/>
            <person name="Binder M."/>
            <person name="Bloem J."/>
            <person name="Labutti K."/>
            <person name="Salamov A."/>
            <person name="Andreopoulos B."/>
            <person name="Baker S."/>
            <person name="Barry K."/>
            <person name="Bills G."/>
            <person name="Bluhm B."/>
            <person name="Cannon C."/>
            <person name="Castanera R."/>
            <person name="Culley D."/>
            <person name="Daum C."/>
            <person name="Ezra D."/>
            <person name="Gonzalez J."/>
            <person name="Henrissat B."/>
            <person name="Kuo A."/>
            <person name="Liang C."/>
            <person name="Lipzen A."/>
            <person name="Lutzoni F."/>
            <person name="Magnuson J."/>
            <person name="Mondo S."/>
            <person name="Nolan M."/>
            <person name="Ohm R."/>
            <person name="Pangilinan J."/>
            <person name="Park H.-J."/>
            <person name="Ramirez L."/>
            <person name="Alfaro M."/>
            <person name="Sun H."/>
            <person name="Tritt A."/>
            <person name="Yoshinaga Y."/>
            <person name="Zwiers L.-H."/>
            <person name="Turgeon B."/>
            <person name="Goodwin S."/>
            <person name="Spatafora J."/>
            <person name="Crous P."/>
            <person name="Grigoriev I."/>
        </authorList>
    </citation>
    <scope>NUCLEOTIDE SEQUENCE</scope>
    <source>
        <strain evidence="8">CBS 133067</strain>
    </source>
</reference>
<dbReference type="GO" id="GO:0004497">
    <property type="term" value="F:monooxygenase activity"/>
    <property type="evidence" value="ECO:0007669"/>
    <property type="project" value="InterPro"/>
</dbReference>
<dbReference type="GO" id="GO:0016705">
    <property type="term" value="F:oxidoreductase activity, acting on paired donors, with incorporation or reduction of molecular oxygen"/>
    <property type="evidence" value="ECO:0007669"/>
    <property type="project" value="InterPro"/>
</dbReference>
<keyword evidence="7" id="KW-0812">Transmembrane</keyword>
<dbReference type="PRINTS" id="PR00463">
    <property type="entry name" value="EP450I"/>
</dbReference>
<feature type="transmembrane region" description="Helical" evidence="7">
    <location>
        <begin position="20"/>
        <end position="43"/>
    </location>
</feature>
<keyword evidence="7" id="KW-1133">Transmembrane helix</keyword>
<proteinExistence type="inferred from homology"/>
<keyword evidence="3 6" id="KW-0349">Heme</keyword>
<evidence type="ECO:0000313" key="9">
    <source>
        <dbReference type="Proteomes" id="UP000799772"/>
    </source>
</evidence>
<keyword evidence="7" id="KW-0472">Membrane</keyword>
<feature type="binding site" description="axial binding residue" evidence="6">
    <location>
        <position position="440"/>
    </location>
    <ligand>
        <name>heme</name>
        <dbReference type="ChEBI" id="CHEBI:30413"/>
    </ligand>
    <ligandPart>
        <name>Fe</name>
        <dbReference type="ChEBI" id="CHEBI:18248"/>
    </ligandPart>
</feature>
<dbReference type="InterPro" id="IPR036396">
    <property type="entry name" value="Cyt_P450_sf"/>
</dbReference>
<dbReference type="EMBL" id="ML978143">
    <property type="protein sequence ID" value="KAF2092669.1"/>
    <property type="molecule type" value="Genomic_DNA"/>
</dbReference>
<comment type="similarity">
    <text evidence="2">Belongs to the cytochrome P450 family.</text>
</comment>
<dbReference type="InterPro" id="IPR002401">
    <property type="entry name" value="Cyt_P450_E_grp-I"/>
</dbReference>
<dbReference type="SUPFAM" id="SSF48264">
    <property type="entry name" value="Cytochrome P450"/>
    <property type="match status" value="1"/>
</dbReference>